<accession>A0ABU7RR41</accession>
<evidence type="ECO:0000313" key="2">
    <source>
        <dbReference type="Proteomes" id="UP001332243"/>
    </source>
</evidence>
<reference evidence="1 2" key="1">
    <citation type="submission" date="2024-01" db="EMBL/GenBank/DDBJ databases">
        <title>Genome insights into Plantactinospora sonchi sp. nov.</title>
        <authorList>
            <person name="Wang L."/>
        </authorList>
    </citation>
    <scope>NUCLEOTIDE SEQUENCE [LARGE SCALE GENOMIC DNA]</scope>
    <source>
        <strain evidence="1 2">NEAU-QY2</strain>
    </source>
</reference>
<evidence type="ECO:0008006" key="3">
    <source>
        <dbReference type="Google" id="ProtNLM"/>
    </source>
</evidence>
<keyword evidence="2" id="KW-1185">Reference proteome</keyword>
<organism evidence="1 2">
    <name type="scientific">Plantactinospora sonchi</name>
    <dbReference type="NCBI Taxonomy" id="1544735"/>
    <lineage>
        <taxon>Bacteria</taxon>
        <taxon>Bacillati</taxon>
        <taxon>Actinomycetota</taxon>
        <taxon>Actinomycetes</taxon>
        <taxon>Micromonosporales</taxon>
        <taxon>Micromonosporaceae</taxon>
        <taxon>Plantactinospora</taxon>
    </lineage>
</organism>
<proteinExistence type="predicted"/>
<evidence type="ECO:0000313" key="1">
    <source>
        <dbReference type="EMBL" id="MEE6258973.1"/>
    </source>
</evidence>
<dbReference type="Proteomes" id="UP001332243">
    <property type="component" value="Unassembled WGS sequence"/>
</dbReference>
<dbReference type="EMBL" id="JAZGQK010000007">
    <property type="protein sequence ID" value="MEE6258973.1"/>
    <property type="molecule type" value="Genomic_DNA"/>
</dbReference>
<dbReference type="RefSeq" id="WP_331214090.1">
    <property type="nucleotide sequence ID" value="NZ_JAZGQK010000007.1"/>
</dbReference>
<gene>
    <name evidence="1" type="ORF">V1633_10780</name>
</gene>
<protein>
    <recommendedName>
        <fullName evidence="3">Phage tail assembly protein</fullName>
    </recommendedName>
</protein>
<comment type="caution">
    <text evidence="1">The sequence shown here is derived from an EMBL/GenBank/DDBJ whole genome shotgun (WGS) entry which is preliminary data.</text>
</comment>
<name>A0ABU7RR41_9ACTN</name>
<sequence length="118" mass="13342">MSLRTEYPFMLPKGFLDEHGRLHRTGTMRLACARDEIEPLRDPRVKENDAYATVIVLARVVTELGEVSRVTTKTIESLFVSDFSYLQDLYRIINFQDPSILDALEPGTPFPPASVEVG</sequence>